<dbReference type="SUPFAM" id="SSF55729">
    <property type="entry name" value="Acyl-CoA N-acyltransferases (Nat)"/>
    <property type="match status" value="2"/>
</dbReference>
<dbReference type="InterPro" id="IPR051531">
    <property type="entry name" value="N-acetyltransferase"/>
</dbReference>
<evidence type="ECO:0000313" key="3">
    <source>
        <dbReference type="Proteomes" id="UP000013167"/>
    </source>
</evidence>
<dbReference type="Pfam" id="PF00583">
    <property type="entry name" value="Acetyltransf_1"/>
    <property type="match status" value="1"/>
</dbReference>
<dbReference type="PANTHER" id="PTHR43792">
    <property type="entry name" value="GNAT FAMILY, PUTATIVE (AFU_ORTHOLOGUE AFUA_3G00765)-RELATED-RELATED"/>
    <property type="match status" value="1"/>
</dbReference>
<dbReference type="AlphaFoldDB" id="N0E5K8"/>
<protein>
    <submittedName>
        <fullName evidence="2">GCN5-related N-acetyltransferase (Modular protein)</fullName>
    </submittedName>
</protein>
<keyword evidence="2" id="KW-0808">Transferase</keyword>
<proteinExistence type="predicted"/>
<dbReference type="HOGENOM" id="CLU_762745_0_0_11"/>
<dbReference type="CDD" id="cd04301">
    <property type="entry name" value="NAT_SF"/>
    <property type="match status" value="1"/>
</dbReference>
<dbReference type="Gene3D" id="3.40.630.30">
    <property type="match status" value="2"/>
</dbReference>
<name>N0E5K8_9MICO</name>
<evidence type="ECO:0000313" key="2">
    <source>
        <dbReference type="EMBL" id="CCH70549.1"/>
    </source>
</evidence>
<keyword evidence="3" id="KW-1185">Reference proteome</keyword>
<dbReference type="GO" id="GO:0016747">
    <property type="term" value="F:acyltransferase activity, transferring groups other than amino-acyl groups"/>
    <property type="evidence" value="ECO:0007669"/>
    <property type="project" value="InterPro"/>
</dbReference>
<organism evidence="2 3">
    <name type="scientific">Phycicoccus elongatus Lp2</name>
    <dbReference type="NCBI Taxonomy" id="1193181"/>
    <lineage>
        <taxon>Bacteria</taxon>
        <taxon>Bacillati</taxon>
        <taxon>Actinomycetota</taxon>
        <taxon>Actinomycetes</taxon>
        <taxon>Micrococcales</taxon>
        <taxon>Intrasporangiaceae</taxon>
        <taxon>Phycicoccus</taxon>
    </lineage>
</organism>
<dbReference type="InterPro" id="IPR016181">
    <property type="entry name" value="Acyl_CoA_acyltransferase"/>
</dbReference>
<dbReference type="Pfam" id="PF13302">
    <property type="entry name" value="Acetyltransf_3"/>
    <property type="match status" value="1"/>
</dbReference>
<dbReference type="STRING" id="1193181.BN10_590066"/>
<dbReference type="InterPro" id="IPR000182">
    <property type="entry name" value="GNAT_dom"/>
</dbReference>
<reference evidence="2 3" key="1">
    <citation type="journal article" date="2013" name="ISME J.">
        <title>A metabolic model for members of the genus Tetrasphaera involved in enhanced biological phosphorus removal.</title>
        <authorList>
            <person name="Kristiansen R."/>
            <person name="Nguyen H.T.T."/>
            <person name="Saunders A.M."/>
            <person name="Nielsen J.L."/>
            <person name="Wimmer R."/>
            <person name="Le V.Q."/>
            <person name="McIlroy S.J."/>
            <person name="Petrovski S."/>
            <person name="Seviour R.J."/>
            <person name="Calteau A."/>
            <person name="Nielsen K.L."/>
            <person name="Nielsen P.H."/>
        </authorList>
    </citation>
    <scope>NUCLEOTIDE SEQUENCE [LARGE SCALE GENOMIC DNA]</scope>
    <source>
        <strain evidence="2 3">Lp2</strain>
    </source>
</reference>
<dbReference type="EMBL" id="CAIZ01000129">
    <property type="protein sequence ID" value="CCH70549.1"/>
    <property type="molecule type" value="Genomic_DNA"/>
</dbReference>
<dbReference type="eggNOG" id="COG1670">
    <property type="taxonomic scope" value="Bacteria"/>
</dbReference>
<sequence length="363" mass="39948">MGPGAARPVTAVAPPDPVAEWGDTANPLTTDRLVVRVMRPHDIPTFAAYRNDPDVARHQLWDLPYTDDDAHGDLDDQADRSDVVAGRWTQLAIEHDGEVIGDVALHLDATGKVAEIGFTLAREHWGHGYATEAAGAVLADLVDRVGVIRVIGELDPPNTASARVLERIGLRHEVTTKKSFFWRGEWTDNTTYSTTAEDWCEWRRLQATPVDEVELVEITSENQEAYAGLAAHEGQRRLVAPMLGNYGDALFPPEEQCVPLVPVLRGIAADTEPAGFLMYAAANETVPEPYLWRLLVDAKHQGRGIGRMALDLLATALASEGHRVLMVSFVDDRGGPKEFYLRSGFELTGTMNGDEVEARRRLK</sequence>
<accession>N0E5K8</accession>
<dbReference type="Proteomes" id="UP000013167">
    <property type="component" value="Unassembled WGS sequence"/>
</dbReference>
<feature type="domain" description="N-acetyltransferase" evidence="1">
    <location>
        <begin position="33"/>
        <end position="197"/>
    </location>
</feature>
<dbReference type="PANTHER" id="PTHR43792:SF1">
    <property type="entry name" value="N-ACETYLTRANSFERASE DOMAIN-CONTAINING PROTEIN"/>
    <property type="match status" value="1"/>
</dbReference>
<dbReference type="PROSITE" id="PS51186">
    <property type="entry name" value="GNAT"/>
    <property type="match status" value="2"/>
</dbReference>
<gene>
    <name evidence="2" type="ORF">BN10_590066</name>
</gene>
<evidence type="ECO:0000259" key="1">
    <source>
        <dbReference type="PROSITE" id="PS51186"/>
    </source>
</evidence>
<dbReference type="eggNOG" id="COG1444">
    <property type="taxonomic scope" value="Bacteria"/>
</dbReference>
<feature type="domain" description="N-acetyltransferase" evidence="1">
    <location>
        <begin position="205"/>
        <end position="363"/>
    </location>
</feature>
<comment type="caution">
    <text evidence="2">The sequence shown here is derived from an EMBL/GenBank/DDBJ whole genome shotgun (WGS) entry which is preliminary data.</text>
</comment>